<evidence type="ECO:0000259" key="5">
    <source>
        <dbReference type="Pfam" id="PF13847"/>
    </source>
</evidence>
<dbReference type="EMBL" id="BRXY01000024">
    <property type="protein sequence ID" value="GMH54114.1"/>
    <property type="molecule type" value="Genomic_DNA"/>
</dbReference>
<sequence length="285" mass="30981">MIGATTPSPPDPPLPDPPPPPSAHHDAHGFWDDFYEKSADDTDWILSPSETLTESLSSLLPEPDTSASIPLALLEIGCGTSLLSERIATSNPLCEVIATDVSPVAIAQCAKRSQTPNLTFCVLDCITLPSPLPSALSGKDFSVILDKGCLDTFLFRLPKLSRPSAIQSLLNNVHALLSGEGVYIVMSPRKVIKELRDYKGFKQYTRKALGLETYESGELDGGRVQSKVFLHRCEVDETFDTSLSDCFRRVEEVEVCGGCGKLRGEGGRKWVNHVKHCRKGGGGER</sequence>
<keyword evidence="2" id="KW-0489">Methyltransferase</keyword>
<evidence type="ECO:0000313" key="6">
    <source>
        <dbReference type="EMBL" id="GMH54114.1"/>
    </source>
</evidence>
<dbReference type="Proteomes" id="UP001165085">
    <property type="component" value="Unassembled WGS sequence"/>
</dbReference>
<protein>
    <recommendedName>
        <fullName evidence="5">Methyltransferase domain-containing protein</fullName>
    </recommendedName>
</protein>
<keyword evidence="7" id="KW-1185">Reference proteome</keyword>
<name>A0A9W6ZPA7_9STRA</name>
<feature type="region of interest" description="Disordered" evidence="4">
    <location>
        <begin position="1"/>
        <end position="29"/>
    </location>
</feature>
<evidence type="ECO:0000256" key="4">
    <source>
        <dbReference type="SAM" id="MobiDB-lite"/>
    </source>
</evidence>
<dbReference type="InterPro" id="IPR051419">
    <property type="entry name" value="Lys/N-term_MeTrsfase_sf"/>
</dbReference>
<evidence type="ECO:0000256" key="3">
    <source>
        <dbReference type="ARBA" id="ARBA00022679"/>
    </source>
</evidence>
<dbReference type="Pfam" id="PF13847">
    <property type="entry name" value="Methyltransf_31"/>
    <property type="match status" value="1"/>
</dbReference>
<dbReference type="PANTHER" id="PTHR12176">
    <property type="entry name" value="SAM-DEPENDENT METHYLTRANSFERASE SUPERFAMILY PROTEIN"/>
    <property type="match status" value="1"/>
</dbReference>
<dbReference type="SUPFAM" id="SSF53335">
    <property type="entry name" value="S-adenosyl-L-methionine-dependent methyltransferases"/>
    <property type="match status" value="1"/>
</dbReference>
<reference evidence="7" key="1">
    <citation type="journal article" date="2023" name="Commun. Biol.">
        <title>Genome analysis of Parmales, the sister group of diatoms, reveals the evolutionary specialization of diatoms from phago-mixotrophs to photoautotrophs.</title>
        <authorList>
            <person name="Ban H."/>
            <person name="Sato S."/>
            <person name="Yoshikawa S."/>
            <person name="Yamada K."/>
            <person name="Nakamura Y."/>
            <person name="Ichinomiya M."/>
            <person name="Sato N."/>
            <person name="Blanc-Mathieu R."/>
            <person name="Endo H."/>
            <person name="Kuwata A."/>
            <person name="Ogata H."/>
        </authorList>
    </citation>
    <scope>NUCLEOTIDE SEQUENCE [LARGE SCALE GENOMIC DNA]</scope>
    <source>
        <strain evidence="7">NIES 3701</strain>
    </source>
</reference>
<comment type="similarity">
    <text evidence="1">Belongs to the methyltransferase superfamily.</text>
</comment>
<dbReference type="InterPro" id="IPR025714">
    <property type="entry name" value="Methyltranfer_dom"/>
</dbReference>
<dbReference type="InterPro" id="IPR029063">
    <property type="entry name" value="SAM-dependent_MTases_sf"/>
</dbReference>
<evidence type="ECO:0000313" key="7">
    <source>
        <dbReference type="Proteomes" id="UP001165085"/>
    </source>
</evidence>
<organism evidence="6 7">
    <name type="scientific">Triparma strigata</name>
    <dbReference type="NCBI Taxonomy" id="1606541"/>
    <lineage>
        <taxon>Eukaryota</taxon>
        <taxon>Sar</taxon>
        <taxon>Stramenopiles</taxon>
        <taxon>Ochrophyta</taxon>
        <taxon>Bolidophyceae</taxon>
        <taxon>Parmales</taxon>
        <taxon>Triparmaceae</taxon>
        <taxon>Triparma</taxon>
    </lineage>
</organism>
<dbReference type="GO" id="GO:0008168">
    <property type="term" value="F:methyltransferase activity"/>
    <property type="evidence" value="ECO:0007669"/>
    <property type="project" value="UniProtKB-KW"/>
</dbReference>
<feature type="domain" description="Methyltransferase" evidence="5">
    <location>
        <begin position="73"/>
        <end position="196"/>
    </location>
</feature>
<comment type="caution">
    <text evidence="6">The sequence shown here is derived from an EMBL/GenBank/DDBJ whole genome shotgun (WGS) entry which is preliminary data.</text>
</comment>
<dbReference type="AlphaFoldDB" id="A0A9W6ZPA7"/>
<dbReference type="CDD" id="cd02440">
    <property type="entry name" value="AdoMet_MTases"/>
    <property type="match status" value="1"/>
</dbReference>
<dbReference type="OrthoDB" id="411785at2759"/>
<gene>
    <name evidence="6" type="ORF">TrST_g5758</name>
</gene>
<keyword evidence="3" id="KW-0808">Transferase</keyword>
<dbReference type="Gene3D" id="3.40.50.150">
    <property type="entry name" value="Vaccinia Virus protein VP39"/>
    <property type="match status" value="1"/>
</dbReference>
<evidence type="ECO:0000256" key="1">
    <source>
        <dbReference type="ARBA" id="ARBA00008361"/>
    </source>
</evidence>
<feature type="compositionally biased region" description="Pro residues" evidence="4">
    <location>
        <begin position="7"/>
        <end position="22"/>
    </location>
</feature>
<dbReference type="GO" id="GO:0032259">
    <property type="term" value="P:methylation"/>
    <property type="evidence" value="ECO:0007669"/>
    <property type="project" value="UniProtKB-KW"/>
</dbReference>
<proteinExistence type="inferred from homology"/>
<evidence type="ECO:0000256" key="2">
    <source>
        <dbReference type="ARBA" id="ARBA00022603"/>
    </source>
</evidence>
<accession>A0A9W6ZPA7</accession>